<dbReference type="Pfam" id="PF07233">
    <property type="entry name" value="DUF1425"/>
    <property type="match status" value="1"/>
</dbReference>
<comment type="caution">
    <text evidence="2">The sequence shown here is derived from an EMBL/GenBank/DDBJ whole genome shotgun (WGS) entry which is preliminary data.</text>
</comment>
<dbReference type="CDD" id="cd09030">
    <property type="entry name" value="DUF1425"/>
    <property type="match status" value="1"/>
</dbReference>
<dbReference type="PATRIC" id="fig|626887.3.peg.2662"/>
<dbReference type="HOGENOM" id="CLU_1893702_0_0_6"/>
<dbReference type="Proteomes" id="UP000013165">
    <property type="component" value="Unassembled WGS sequence"/>
</dbReference>
<dbReference type="RefSeq" id="WP_004580619.1">
    <property type="nucleotide sequence ID" value="NZ_AP028878.1"/>
</dbReference>
<dbReference type="InterPro" id="IPR010824">
    <property type="entry name" value="DUF1425"/>
</dbReference>
<accession>N6W7V7</accession>
<evidence type="ECO:0000313" key="2">
    <source>
        <dbReference type="EMBL" id="ENO16334.1"/>
    </source>
</evidence>
<proteinExistence type="predicted"/>
<dbReference type="InterPro" id="IPR038483">
    <property type="entry name" value="YcfL-like_sf"/>
</dbReference>
<evidence type="ECO:0000313" key="3">
    <source>
        <dbReference type="Proteomes" id="UP000013165"/>
    </source>
</evidence>
<reference evidence="2 3" key="1">
    <citation type="journal article" date="2013" name="Genome Announc.">
        <title>Genome Sequence of the Polycyclic Aromatic Hydrocarbon-Degrading Bacterium Strain Marinobacter nanhaiticus D15-8WT.</title>
        <authorList>
            <person name="Cui Z."/>
            <person name="Gao W."/>
            <person name="Li Q."/>
            <person name="Xu G."/>
            <person name="Zheng L."/>
        </authorList>
    </citation>
    <scope>NUCLEOTIDE SEQUENCE [LARGE SCALE GENOMIC DNA]</scope>
    <source>
        <strain evidence="2 3">D15-8W</strain>
    </source>
</reference>
<keyword evidence="1" id="KW-0732">Signal</keyword>
<feature type="signal peptide" evidence="1">
    <location>
        <begin position="1"/>
        <end position="18"/>
    </location>
</feature>
<organism evidence="2 3">
    <name type="scientific">Marinobacter nanhaiticus D15-8W</name>
    <dbReference type="NCBI Taxonomy" id="626887"/>
    <lineage>
        <taxon>Bacteria</taxon>
        <taxon>Pseudomonadati</taxon>
        <taxon>Pseudomonadota</taxon>
        <taxon>Gammaproteobacteria</taxon>
        <taxon>Pseudomonadales</taxon>
        <taxon>Marinobacteraceae</taxon>
        <taxon>Marinobacter</taxon>
    </lineage>
</organism>
<dbReference type="PROSITE" id="PS51257">
    <property type="entry name" value="PROKAR_LIPOPROTEIN"/>
    <property type="match status" value="1"/>
</dbReference>
<dbReference type="AlphaFoldDB" id="N6W7V7"/>
<dbReference type="STRING" id="626887.J057_13296"/>
<evidence type="ECO:0000256" key="1">
    <source>
        <dbReference type="SAM" id="SignalP"/>
    </source>
</evidence>
<gene>
    <name evidence="2" type="ORF">J057_13296</name>
</gene>
<feature type="chain" id="PRO_5004126994" evidence="1">
    <location>
        <begin position="19"/>
        <end position="134"/>
    </location>
</feature>
<sequence length="134" mass="15499">MRKRIFMLTLALASTLIAACAPVQPKRDYVPRDDLKVDPEIRQFLVVEDLLSQRIKLADDSTLLRIQFSVQAYQDTEMEWAVTWFDDDGMVVPGVGEGYRTARVLQNQTRFFTATAPHERAVSYQLHLREDREP</sequence>
<protein>
    <submittedName>
        <fullName evidence="2">DUF1425 domain-containing protein</fullName>
    </submittedName>
</protein>
<dbReference type="OrthoDB" id="5616034at2"/>
<name>N6W7V7_9GAMM</name>
<dbReference type="EMBL" id="APLQ01000011">
    <property type="protein sequence ID" value="ENO16334.1"/>
    <property type="molecule type" value="Genomic_DNA"/>
</dbReference>
<keyword evidence="3" id="KW-1185">Reference proteome</keyword>
<dbReference type="Gene3D" id="2.60.40.3230">
    <property type="match status" value="1"/>
</dbReference>